<protein>
    <submittedName>
        <fullName evidence="2">Uncharacterized protein</fullName>
    </submittedName>
</protein>
<dbReference type="AlphaFoldDB" id="A0A9P5HIV8"/>
<reference evidence="2" key="1">
    <citation type="submission" date="2020-03" db="EMBL/GenBank/DDBJ databases">
        <title>Draft Genome Sequence of Cylindrodendrum hubeiense.</title>
        <authorList>
            <person name="Buettner E."/>
            <person name="Kellner H."/>
        </authorList>
    </citation>
    <scope>NUCLEOTIDE SEQUENCE</scope>
    <source>
        <strain evidence="2">IHI 201604</strain>
    </source>
</reference>
<dbReference type="EMBL" id="JAANBB010000042">
    <property type="protein sequence ID" value="KAF7553704.1"/>
    <property type="molecule type" value="Genomic_DNA"/>
</dbReference>
<feature type="compositionally biased region" description="Low complexity" evidence="1">
    <location>
        <begin position="38"/>
        <end position="58"/>
    </location>
</feature>
<evidence type="ECO:0000256" key="1">
    <source>
        <dbReference type="SAM" id="MobiDB-lite"/>
    </source>
</evidence>
<organism evidence="2 3">
    <name type="scientific">Cylindrodendrum hubeiense</name>
    <dbReference type="NCBI Taxonomy" id="595255"/>
    <lineage>
        <taxon>Eukaryota</taxon>
        <taxon>Fungi</taxon>
        <taxon>Dikarya</taxon>
        <taxon>Ascomycota</taxon>
        <taxon>Pezizomycotina</taxon>
        <taxon>Sordariomycetes</taxon>
        <taxon>Hypocreomycetidae</taxon>
        <taxon>Hypocreales</taxon>
        <taxon>Nectriaceae</taxon>
        <taxon>Cylindrodendrum</taxon>
    </lineage>
</organism>
<proteinExistence type="predicted"/>
<name>A0A9P5HIV8_9HYPO</name>
<accession>A0A9P5HIV8</accession>
<keyword evidence="3" id="KW-1185">Reference proteome</keyword>
<evidence type="ECO:0000313" key="2">
    <source>
        <dbReference type="EMBL" id="KAF7553704.1"/>
    </source>
</evidence>
<sequence>MDAPAGPMAGSDPLERASQAPLFPVPNSEAMRIPNPIPTTARTTPETATTREPATGEGSCPARSPARGLAPRSG</sequence>
<comment type="caution">
    <text evidence="2">The sequence shown here is derived from an EMBL/GenBank/DDBJ whole genome shotgun (WGS) entry which is preliminary data.</text>
</comment>
<evidence type="ECO:0000313" key="3">
    <source>
        <dbReference type="Proteomes" id="UP000722485"/>
    </source>
</evidence>
<dbReference type="Proteomes" id="UP000722485">
    <property type="component" value="Unassembled WGS sequence"/>
</dbReference>
<gene>
    <name evidence="2" type="ORF">G7Z17_g3443</name>
</gene>
<feature type="region of interest" description="Disordered" evidence="1">
    <location>
        <begin position="1"/>
        <end position="74"/>
    </location>
</feature>